<dbReference type="EMBL" id="JAJEPU010000081">
    <property type="protein sequence ID" value="MCC2166013.1"/>
    <property type="molecule type" value="Genomic_DNA"/>
</dbReference>
<dbReference type="RefSeq" id="WP_117567804.1">
    <property type="nucleotide sequence ID" value="NZ_JAJEPU010000081.1"/>
</dbReference>
<reference evidence="1" key="1">
    <citation type="submission" date="2021-10" db="EMBL/GenBank/DDBJ databases">
        <title>Anaerobic single-cell dispensing facilitates the cultivation of human gut bacteria.</title>
        <authorList>
            <person name="Afrizal A."/>
        </authorList>
    </citation>
    <scope>NUCLEOTIDE SEQUENCE</scope>
    <source>
        <strain evidence="1">CLA-AA-H274</strain>
    </source>
</reference>
<proteinExistence type="predicted"/>
<evidence type="ECO:0000313" key="2">
    <source>
        <dbReference type="Proteomes" id="UP001198962"/>
    </source>
</evidence>
<keyword evidence="2" id="KW-1185">Reference proteome</keyword>
<comment type="caution">
    <text evidence="1">The sequence shown here is derived from an EMBL/GenBank/DDBJ whole genome shotgun (WGS) entry which is preliminary data.</text>
</comment>
<protein>
    <submittedName>
        <fullName evidence="1">Uncharacterized protein</fullName>
    </submittedName>
</protein>
<organism evidence="1 2">
    <name type="scientific">Brotaphodocola catenula</name>
    <dbReference type="NCBI Taxonomy" id="2885361"/>
    <lineage>
        <taxon>Bacteria</taxon>
        <taxon>Bacillati</taxon>
        <taxon>Bacillota</taxon>
        <taxon>Clostridia</taxon>
        <taxon>Lachnospirales</taxon>
        <taxon>Lachnospiraceae</taxon>
        <taxon>Brotaphodocola</taxon>
    </lineage>
</organism>
<dbReference type="AlphaFoldDB" id="A0AAE3AUH8"/>
<evidence type="ECO:0000313" key="1">
    <source>
        <dbReference type="EMBL" id="MCC2166013.1"/>
    </source>
</evidence>
<accession>A0AAE3AUH8</accession>
<dbReference type="Proteomes" id="UP001198962">
    <property type="component" value="Unassembled WGS sequence"/>
</dbReference>
<sequence length="150" mass="18030">MELIGFTSWHDENYKFIGDFEDENLEENEIQWMKYEETMAAWKATVSYLRCHGIKFSGIYHQAGRYGVPYFDNGKKLCLDNQSWGYLMEEVLEMKQDCIEDMPWCKWSYWAEPNEFILPYGETPDDRFHWKNDPIAKIMMELYLKDNSST</sequence>
<name>A0AAE3AUH8_9FIRM</name>
<gene>
    <name evidence="1" type="ORF">LKD32_14305</name>
</gene>